<feature type="transmembrane region" description="Helical" evidence="4">
    <location>
        <begin position="7"/>
        <end position="25"/>
    </location>
</feature>
<dbReference type="InterPro" id="IPR020846">
    <property type="entry name" value="MFS_dom"/>
</dbReference>
<evidence type="ECO:0000313" key="6">
    <source>
        <dbReference type="EMBL" id="TRL40609.1"/>
    </source>
</evidence>
<proteinExistence type="predicted"/>
<dbReference type="Pfam" id="PF07690">
    <property type="entry name" value="MFS_1"/>
    <property type="match status" value="1"/>
</dbReference>
<feature type="transmembrane region" description="Helical" evidence="4">
    <location>
        <begin position="45"/>
        <end position="64"/>
    </location>
</feature>
<feature type="transmembrane region" description="Helical" evidence="4">
    <location>
        <begin position="371"/>
        <end position="391"/>
    </location>
</feature>
<feature type="transmembrane region" description="Helical" evidence="4">
    <location>
        <begin position="346"/>
        <end position="365"/>
    </location>
</feature>
<dbReference type="SUPFAM" id="SSF103473">
    <property type="entry name" value="MFS general substrate transporter"/>
    <property type="match status" value="1"/>
</dbReference>
<comment type="caution">
    <text evidence="6">The sequence shown here is derived from an EMBL/GenBank/DDBJ whole genome shotgun (WGS) entry which is preliminary data.</text>
</comment>
<keyword evidence="1 4" id="KW-0812">Transmembrane</keyword>
<organism evidence="6 7">
    <name type="scientific">Rhizobium straminoryzae</name>
    <dbReference type="NCBI Taxonomy" id="1387186"/>
    <lineage>
        <taxon>Bacteria</taxon>
        <taxon>Pseudomonadati</taxon>
        <taxon>Pseudomonadota</taxon>
        <taxon>Alphaproteobacteria</taxon>
        <taxon>Hyphomicrobiales</taxon>
        <taxon>Rhizobiaceae</taxon>
        <taxon>Rhizobium/Agrobacterium group</taxon>
        <taxon>Rhizobium</taxon>
    </lineage>
</organism>
<keyword evidence="3 4" id="KW-0472">Membrane</keyword>
<feature type="transmembrane region" description="Helical" evidence="4">
    <location>
        <begin position="309"/>
        <end position="334"/>
    </location>
</feature>
<dbReference type="NCBIfam" id="NF033733">
    <property type="entry name" value="MFS_ArsK"/>
    <property type="match status" value="1"/>
</dbReference>
<protein>
    <submittedName>
        <fullName evidence="6">Arsenite efflux MFS transporter ArsK</fullName>
    </submittedName>
</protein>
<feature type="transmembrane region" description="Helical" evidence="4">
    <location>
        <begin position="135"/>
        <end position="153"/>
    </location>
</feature>
<reference evidence="6 7" key="1">
    <citation type="submission" date="2019-07" db="EMBL/GenBank/DDBJ databases">
        <title>Ln-dependent methylotrophs.</title>
        <authorList>
            <person name="Tani A."/>
        </authorList>
    </citation>
    <scope>NUCLEOTIDE SEQUENCE [LARGE SCALE GENOMIC DNA]</scope>
    <source>
        <strain evidence="6 7">SM12</strain>
    </source>
</reference>
<feature type="transmembrane region" description="Helical" evidence="4">
    <location>
        <begin position="246"/>
        <end position="265"/>
    </location>
</feature>
<name>A0A549TED6_9HYPH</name>
<dbReference type="GO" id="GO:0022857">
    <property type="term" value="F:transmembrane transporter activity"/>
    <property type="evidence" value="ECO:0007669"/>
    <property type="project" value="InterPro"/>
</dbReference>
<evidence type="ECO:0000256" key="1">
    <source>
        <dbReference type="ARBA" id="ARBA00022692"/>
    </source>
</evidence>
<dbReference type="InterPro" id="IPR011701">
    <property type="entry name" value="MFS"/>
</dbReference>
<dbReference type="PROSITE" id="PS50850">
    <property type="entry name" value="MFS"/>
    <property type="match status" value="1"/>
</dbReference>
<feature type="transmembrane region" description="Helical" evidence="4">
    <location>
        <begin position="100"/>
        <end position="123"/>
    </location>
</feature>
<evidence type="ECO:0000256" key="3">
    <source>
        <dbReference type="ARBA" id="ARBA00023136"/>
    </source>
</evidence>
<dbReference type="InterPro" id="IPR050327">
    <property type="entry name" value="Proton-linked_MCT"/>
</dbReference>
<sequence length="401" mass="42425">MTSRPPVAAILSLGLTQIIGYGTLYYSFSILAPDMARDFGWSIDWVFGLLSASLFLSGLVAPFAGRLMDRFGAGRVMAFGSLAAALSLVISATAPHRGVFMAGLLLTELSSNLVQYGAAFALLVEIRPREAKRSITYLTLIAGFASTIFWPITTFLHTHLSWQQVYLVFAGLNLVLCLPLHAWLSLYGRGGRRAPETVSDGGQAVLGLLPYASRPQGFRLMLIGMGLLSFVNAALLFHMVPVLTGLGLGTTAVLVATLFGPAQVLSRFTNMIFGKNLGALQLAVLTAVFAPLGILVLTLTHPFVPGAMVFAVIFGFGSGLSSIIFGTLPLTLFGSEGYGARQGQITLVRLAASAISPFGLAVVMERSGPDMVLWSLIGLGLVALAFFAALARLGRLALQPA</sequence>
<feature type="transmembrane region" description="Helical" evidence="4">
    <location>
        <begin position="220"/>
        <end position="240"/>
    </location>
</feature>
<evidence type="ECO:0000256" key="4">
    <source>
        <dbReference type="SAM" id="Phobius"/>
    </source>
</evidence>
<feature type="transmembrane region" description="Helical" evidence="4">
    <location>
        <begin position="165"/>
        <end position="184"/>
    </location>
</feature>
<evidence type="ECO:0000259" key="5">
    <source>
        <dbReference type="PROSITE" id="PS50850"/>
    </source>
</evidence>
<dbReference type="PANTHER" id="PTHR11360">
    <property type="entry name" value="MONOCARBOXYLATE TRANSPORTER"/>
    <property type="match status" value="1"/>
</dbReference>
<dbReference type="Gene3D" id="1.20.1250.20">
    <property type="entry name" value="MFS general substrate transporter like domains"/>
    <property type="match status" value="1"/>
</dbReference>
<keyword evidence="7" id="KW-1185">Reference proteome</keyword>
<dbReference type="AlphaFoldDB" id="A0A549TED6"/>
<keyword evidence="2 4" id="KW-1133">Transmembrane helix</keyword>
<gene>
    <name evidence="6" type="primary">arsK</name>
    <name evidence="6" type="ORF">FNA46_06070</name>
</gene>
<dbReference type="Proteomes" id="UP000316801">
    <property type="component" value="Unassembled WGS sequence"/>
</dbReference>
<dbReference type="InterPro" id="IPR036259">
    <property type="entry name" value="MFS_trans_sf"/>
</dbReference>
<accession>A0A549TED6</accession>
<evidence type="ECO:0000313" key="7">
    <source>
        <dbReference type="Proteomes" id="UP000316801"/>
    </source>
</evidence>
<feature type="domain" description="Major facilitator superfamily (MFS) profile" evidence="5">
    <location>
        <begin position="6"/>
        <end position="401"/>
    </location>
</feature>
<dbReference type="EMBL" id="VJMG01000012">
    <property type="protein sequence ID" value="TRL40609.1"/>
    <property type="molecule type" value="Genomic_DNA"/>
</dbReference>
<feature type="transmembrane region" description="Helical" evidence="4">
    <location>
        <begin position="277"/>
        <end position="297"/>
    </location>
</feature>
<dbReference type="PANTHER" id="PTHR11360:SF290">
    <property type="entry name" value="MONOCARBOXYLATE MFS PERMEASE"/>
    <property type="match status" value="1"/>
</dbReference>
<dbReference type="RefSeq" id="WP_143124224.1">
    <property type="nucleotide sequence ID" value="NZ_VJMG01000012.1"/>
</dbReference>
<feature type="transmembrane region" description="Helical" evidence="4">
    <location>
        <begin position="76"/>
        <end position="94"/>
    </location>
</feature>
<evidence type="ECO:0000256" key="2">
    <source>
        <dbReference type="ARBA" id="ARBA00022989"/>
    </source>
</evidence>